<gene>
    <name evidence="1" type="ORF">G9470_22975</name>
</gene>
<evidence type="ECO:0000313" key="1">
    <source>
        <dbReference type="EMBL" id="NNJ32630.1"/>
    </source>
</evidence>
<dbReference type="EMBL" id="JAAOXG010000061">
    <property type="protein sequence ID" value="NNJ32630.1"/>
    <property type="molecule type" value="Genomic_DNA"/>
</dbReference>
<accession>A0ABX1VYY5</accession>
<proteinExistence type="predicted"/>
<dbReference type="RefSeq" id="WP_170823692.1">
    <property type="nucleotide sequence ID" value="NZ_JAAOXG010000061.1"/>
</dbReference>
<sequence length="1374" mass="156982">MRTLIDQRQRSLVNDMKSVAQNYCEGTRLINIGDTGTDALLNCVKECNVKLAGIIDSALRNFCIEKCIPVWFGSEKKFRNIDDSEAGDNLRALCNDFCNSIAIYNSSQIDLEKCVLTDVALDILCEDRQDMNKAKHLSIITTLQNLRRRYNNISKVIRMTKPKEIYNIPILPEIEYQSFDFQHFKAWMRDFDSSQRRYVLITKAMQDIPIENLEALFRIPFSLIIDFDGMSSIGGLKDYGSKYDLIQELPYSNLKQGLSIALSGKTIYINLHNGDFKNGISALGKHIRNERVLFESVYNALYSTLFPNVTVVVAGLQNKRIDDFLFDFSDRFEQMDIIYLCNQIGASIPKTDLPTEQGQVYETSCELSNALDLLFKSINFLPEQRSEIDIVNDGYKFINTNGVKSSLPISSFKIFQNEFEFLHLDIAKDITKRNLNEFMHGHPAAWATIPDVKPLINLHDFERAIEKRDDHCYYLLHRPGFGGTTHSRIIAWHMHEKMPVFILKKYTDKNEFQQRLDILYTTLGCAFFLLVDENHFSPLIMNEIEIISRSKAYGIKVLLVKRISESEASMTLRESSPIKKVINLPGDFEKLCGQCFDMLKMQGQDDKYNDRKTRLEKKLNKHTDRCPLLVNLYLLEENFSLENYVGRSIPKLNDTDSHKLRNLLAMISIFDYYGGIPFPLAYITKYMRFANKTDKSARNSVLTLNDLLLESDSGYIIKHFKIAEEILHQLLDKNDGFDWHGNLNEPVNDIIDLLIDISQNGMDANINDIISTLFTDKSRSRAAISDPEYTELLDAIPGTNKLLAIGKIADKMGSLFESNVVKGAGVLEYRILAHIYAQYARIRADIGAFDDTPEIQVVAVKEYCDKTQEIIDSRGIEDDTLEHMLGMCLVERASIIFENNIIINEGEDPLQSALSFLSEAIDHFKKSSRLGSPDYAIPHILKAATLAISYVRESDPLLINSSIEKLREKTELDKFILAGTEASCEIENVRDMQLRNTAQFISLAYRNEEEFNKACYAKDFDTALEKLNNYLSSLSAEDYRGQYIIRLSIVRLYQRKIELKDKAKAIKTDEEKIFNHLNTLLSMREQHPADTYVYRLWFEYAKLLDKPLRMALDTARIWNVLEESRNGDTKYPKYYIFVTTLLLHSLGSAVGSDVVQARMDLSAVLPRYGIEKSFVLDWYAKGTGMGKLKSRKLCDFEQVVNDESIEIVTGKAQVNSDNNEGYISILFPKGLGDWSNNKWSKAFCSPHLLSIVASIDTIKYKLGFSMERLAVSENSLSALNIKKAVYAQTFTALSLYEKKGHVIMIFGKLNTGESIVLHRTSIWDNRMATDIEMKELFAYTLKKEIPVKTEIFNGKTVATLKGLKLDIKTIINAK</sequence>
<evidence type="ECO:0000313" key="2">
    <source>
        <dbReference type="Proteomes" id="UP000539052"/>
    </source>
</evidence>
<reference evidence="1 2" key="1">
    <citation type="submission" date="2020-03" db="EMBL/GenBank/DDBJ databases">
        <title>Genome Sequence of industrial isolate, B5A.</title>
        <authorList>
            <person name="Sharma S."/>
            <person name="Patil P.B."/>
            <person name="Korpole S."/>
        </authorList>
    </citation>
    <scope>NUCLEOTIDE SEQUENCE [LARGE SCALE GENOMIC DNA]</scope>
    <source>
        <strain evidence="1 2">PI-S10-B5A</strain>
    </source>
</reference>
<keyword evidence="2" id="KW-1185">Reference proteome</keyword>
<comment type="caution">
    <text evidence="1">The sequence shown here is derived from an EMBL/GenBank/DDBJ whole genome shotgun (WGS) entry which is preliminary data.</text>
</comment>
<name>A0ABX1VYY5_9FIRM</name>
<evidence type="ECO:0008006" key="3">
    <source>
        <dbReference type="Google" id="ProtNLM"/>
    </source>
</evidence>
<organism evidence="1 2">
    <name type="scientific">Lacrimispora defluvii</name>
    <dbReference type="NCBI Taxonomy" id="2719233"/>
    <lineage>
        <taxon>Bacteria</taxon>
        <taxon>Bacillati</taxon>
        <taxon>Bacillota</taxon>
        <taxon>Clostridia</taxon>
        <taxon>Lachnospirales</taxon>
        <taxon>Lachnospiraceae</taxon>
        <taxon>Lacrimispora</taxon>
    </lineage>
</organism>
<dbReference type="Proteomes" id="UP000539052">
    <property type="component" value="Unassembled WGS sequence"/>
</dbReference>
<protein>
    <recommendedName>
        <fullName evidence="3">SIR2-like domain-containing protein</fullName>
    </recommendedName>
</protein>